<proteinExistence type="predicted"/>
<reference evidence="2" key="1">
    <citation type="journal article" date="2020" name="Fungal Divers.">
        <title>Resolving the Mortierellaceae phylogeny through synthesis of multi-gene phylogenetics and phylogenomics.</title>
        <authorList>
            <person name="Vandepol N."/>
            <person name="Liber J."/>
            <person name="Desiro A."/>
            <person name="Na H."/>
            <person name="Kennedy M."/>
            <person name="Barry K."/>
            <person name="Grigoriev I.V."/>
            <person name="Miller A.N."/>
            <person name="O'Donnell K."/>
            <person name="Stajich J.E."/>
            <person name="Bonito G."/>
        </authorList>
    </citation>
    <scope>NUCLEOTIDE SEQUENCE</scope>
    <source>
        <strain evidence="2">NRRL 2769</strain>
    </source>
</reference>
<feature type="region of interest" description="Disordered" evidence="1">
    <location>
        <begin position="130"/>
        <end position="194"/>
    </location>
</feature>
<dbReference type="EMBL" id="JAAAID010000610">
    <property type="protein sequence ID" value="KAG0015619.1"/>
    <property type="molecule type" value="Genomic_DNA"/>
</dbReference>
<comment type="caution">
    <text evidence="2">The sequence shown here is derived from an EMBL/GenBank/DDBJ whole genome shotgun (WGS) entry which is preliminary data.</text>
</comment>
<evidence type="ECO:0000256" key="1">
    <source>
        <dbReference type="SAM" id="MobiDB-lite"/>
    </source>
</evidence>
<dbReference type="AlphaFoldDB" id="A0A9P6T0I9"/>
<feature type="compositionally biased region" description="Polar residues" evidence="1">
    <location>
        <begin position="12"/>
        <end position="21"/>
    </location>
</feature>
<evidence type="ECO:0000313" key="3">
    <source>
        <dbReference type="Proteomes" id="UP000703661"/>
    </source>
</evidence>
<organism evidence="2 3">
    <name type="scientific">Entomortierella chlamydospora</name>
    <dbReference type="NCBI Taxonomy" id="101097"/>
    <lineage>
        <taxon>Eukaryota</taxon>
        <taxon>Fungi</taxon>
        <taxon>Fungi incertae sedis</taxon>
        <taxon>Mucoromycota</taxon>
        <taxon>Mortierellomycotina</taxon>
        <taxon>Mortierellomycetes</taxon>
        <taxon>Mortierellales</taxon>
        <taxon>Mortierellaceae</taxon>
        <taxon>Entomortierella</taxon>
    </lineage>
</organism>
<feature type="region of interest" description="Disordered" evidence="1">
    <location>
        <begin position="44"/>
        <end position="73"/>
    </location>
</feature>
<keyword evidence="3" id="KW-1185">Reference proteome</keyword>
<dbReference type="OrthoDB" id="2448399at2759"/>
<accession>A0A9P6T0I9</accession>
<feature type="compositionally biased region" description="Polar residues" evidence="1">
    <location>
        <begin position="180"/>
        <end position="194"/>
    </location>
</feature>
<feature type="region of interest" description="Disordered" evidence="1">
    <location>
        <begin position="1"/>
        <end position="27"/>
    </location>
</feature>
<sequence length="194" mass="22373">MTDDIEEHNDQLRFNTASDNQSSRDRLTNTAILVKKKLYKLLKSPYQAQSRTSPSKEDEDEEVKLNDPSRSVSSVYSVTSSLRAKMPLTPKTKTVLRQVKRRINTAARTVMSEASKAANDVTPILRSNTRKKSSTTYPRRFWPCTPQYEHGYDSENYYDPESIEDPGMDYQEQYHRYHSGYNNEGITGHPQNAR</sequence>
<name>A0A9P6T0I9_9FUNG</name>
<feature type="compositionally biased region" description="Acidic residues" evidence="1">
    <location>
        <begin position="156"/>
        <end position="167"/>
    </location>
</feature>
<protein>
    <submittedName>
        <fullName evidence="2">Uncharacterized protein</fullName>
    </submittedName>
</protein>
<evidence type="ECO:0000313" key="2">
    <source>
        <dbReference type="EMBL" id="KAG0015619.1"/>
    </source>
</evidence>
<gene>
    <name evidence="2" type="ORF">BGZ80_009748</name>
</gene>
<dbReference type="Proteomes" id="UP000703661">
    <property type="component" value="Unassembled WGS sequence"/>
</dbReference>